<dbReference type="PANTHER" id="PTHR43194:SF2">
    <property type="entry name" value="PEROXISOMAL MEMBRANE PROTEIN LPX1"/>
    <property type="match status" value="1"/>
</dbReference>
<dbReference type="Pfam" id="PF12146">
    <property type="entry name" value="Hydrolase_4"/>
    <property type="match status" value="1"/>
</dbReference>
<keyword evidence="3" id="KW-1185">Reference proteome</keyword>
<dbReference type="Proteomes" id="UP000298781">
    <property type="component" value="Chromosome"/>
</dbReference>
<dbReference type="AlphaFoldDB" id="A0A4D7BCK5"/>
<dbReference type="SUPFAM" id="SSF53474">
    <property type="entry name" value="alpha/beta-Hydrolases"/>
    <property type="match status" value="1"/>
</dbReference>
<gene>
    <name evidence="2" type="ORF">E8M01_16955</name>
</gene>
<dbReference type="EMBL" id="CP039690">
    <property type="protein sequence ID" value="QCI65752.1"/>
    <property type="molecule type" value="Genomic_DNA"/>
</dbReference>
<dbReference type="OrthoDB" id="9808398at2"/>
<evidence type="ECO:0000313" key="2">
    <source>
        <dbReference type="EMBL" id="QCI65752.1"/>
    </source>
</evidence>
<name>A0A4D7BCK5_9HYPH</name>
<protein>
    <submittedName>
        <fullName evidence="2">Alpha/beta fold hydrolase</fullName>
    </submittedName>
</protein>
<dbReference type="PRINTS" id="PR00111">
    <property type="entry name" value="ABHYDROLASE"/>
</dbReference>
<feature type="domain" description="Serine aminopeptidase S33" evidence="1">
    <location>
        <begin position="42"/>
        <end position="245"/>
    </location>
</feature>
<dbReference type="Gene3D" id="3.40.50.1820">
    <property type="entry name" value="alpha/beta hydrolase"/>
    <property type="match status" value="1"/>
</dbReference>
<dbReference type="GO" id="GO:0016787">
    <property type="term" value="F:hydrolase activity"/>
    <property type="evidence" value="ECO:0007669"/>
    <property type="project" value="UniProtKB-KW"/>
</dbReference>
<sequence length="291" mass="31017">MSQSDQKLAHPVGTLPPYGFFTARDGTRLAYRLYEGRPGGGVAIAVHGSTGLATAVHAVGRALSAEGMNVYAIDVRGHGESGALGDIGYRGQLEDDLVDLLAVAQQRFPRERRLLLGHSLGGSFILRVAGEPIADRFDAYLALSPFISVRSDTNRPNTGGWADPAIPRIIALSLLNRLGISGLDGLPTIAYAVPADAQGKRARVYSHRLLANMSLPRDWPEALGRIVRPTIVLVGAEDQLFVATAYAAEISAANPRIGVEVLAGVDHMGMVIDQAATDVIVRTAVRLLRTR</sequence>
<evidence type="ECO:0000259" key="1">
    <source>
        <dbReference type="Pfam" id="PF12146"/>
    </source>
</evidence>
<dbReference type="KEGG" id="pstg:E8M01_16955"/>
<dbReference type="InterPro" id="IPR029058">
    <property type="entry name" value="AB_hydrolase_fold"/>
</dbReference>
<dbReference type="InterPro" id="IPR022742">
    <property type="entry name" value="Hydrolase_4"/>
</dbReference>
<reference evidence="2 3" key="1">
    <citation type="submission" date="2019-04" db="EMBL/GenBank/DDBJ databases">
        <title>Phreatobacter aquaticus sp. nov.</title>
        <authorList>
            <person name="Choi A."/>
        </authorList>
    </citation>
    <scope>NUCLEOTIDE SEQUENCE [LARGE SCALE GENOMIC DNA]</scope>
    <source>
        <strain evidence="2 3">KCTC 52518</strain>
    </source>
</reference>
<dbReference type="InterPro" id="IPR050228">
    <property type="entry name" value="Carboxylesterase_BioH"/>
</dbReference>
<proteinExistence type="predicted"/>
<organism evidence="2 3">
    <name type="scientific">Phreatobacter stygius</name>
    <dbReference type="NCBI Taxonomy" id="1940610"/>
    <lineage>
        <taxon>Bacteria</taxon>
        <taxon>Pseudomonadati</taxon>
        <taxon>Pseudomonadota</taxon>
        <taxon>Alphaproteobacteria</taxon>
        <taxon>Hyphomicrobiales</taxon>
        <taxon>Phreatobacteraceae</taxon>
        <taxon>Phreatobacter</taxon>
    </lineage>
</organism>
<dbReference type="PANTHER" id="PTHR43194">
    <property type="entry name" value="HYDROLASE ALPHA/BETA FOLD FAMILY"/>
    <property type="match status" value="1"/>
</dbReference>
<keyword evidence="2" id="KW-0378">Hydrolase</keyword>
<dbReference type="InterPro" id="IPR000073">
    <property type="entry name" value="AB_hydrolase_1"/>
</dbReference>
<accession>A0A4D7BCK5</accession>
<evidence type="ECO:0000313" key="3">
    <source>
        <dbReference type="Proteomes" id="UP000298781"/>
    </source>
</evidence>